<dbReference type="EMBL" id="KN847475">
    <property type="protein sequence ID" value="KIX09113.1"/>
    <property type="molecule type" value="Genomic_DNA"/>
</dbReference>
<accession>A0A0D2HEQ4</accession>
<proteinExistence type="predicted"/>
<dbReference type="VEuPathDB" id="FungiDB:Z518_00191"/>
<protein>
    <submittedName>
        <fullName evidence="1">Uncharacterized protein</fullName>
    </submittedName>
</protein>
<dbReference type="HOGENOM" id="CLU_2759180_0_0_1"/>
<dbReference type="AlphaFoldDB" id="A0A0D2HEQ4"/>
<keyword evidence="2" id="KW-1185">Reference proteome</keyword>
<gene>
    <name evidence="1" type="ORF">Z518_00191</name>
</gene>
<sequence length="70" mass="7541">MTIHLAMGNCSAFKDGSPTPDHEAIPANQDEARTLPAFKVTVIPTLSIVSWITAVMRAIKDSRPDGALTY</sequence>
<dbReference type="GeneID" id="25288262"/>
<organism evidence="1 2">
    <name type="scientific">Rhinocladiella mackenziei CBS 650.93</name>
    <dbReference type="NCBI Taxonomy" id="1442369"/>
    <lineage>
        <taxon>Eukaryota</taxon>
        <taxon>Fungi</taxon>
        <taxon>Dikarya</taxon>
        <taxon>Ascomycota</taxon>
        <taxon>Pezizomycotina</taxon>
        <taxon>Eurotiomycetes</taxon>
        <taxon>Chaetothyriomycetidae</taxon>
        <taxon>Chaetothyriales</taxon>
        <taxon>Herpotrichiellaceae</taxon>
        <taxon>Rhinocladiella</taxon>
    </lineage>
</organism>
<name>A0A0D2HEQ4_9EURO</name>
<dbReference type="RefSeq" id="XP_013276249.1">
    <property type="nucleotide sequence ID" value="XM_013420795.1"/>
</dbReference>
<evidence type="ECO:0000313" key="2">
    <source>
        <dbReference type="Proteomes" id="UP000053617"/>
    </source>
</evidence>
<evidence type="ECO:0000313" key="1">
    <source>
        <dbReference type="EMBL" id="KIX09113.1"/>
    </source>
</evidence>
<dbReference type="Proteomes" id="UP000053617">
    <property type="component" value="Unassembled WGS sequence"/>
</dbReference>
<reference evidence="1 2" key="1">
    <citation type="submission" date="2015-01" db="EMBL/GenBank/DDBJ databases">
        <title>The Genome Sequence of Rhinocladiella mackenzie CBS 650.93.</title>
        <authorList>
            <consortium name="The Broad Institute Genomics Platform"/>
            <person name="Cuomo C."/>
            <person name="de Hoog S."/>
            <person name="Gorbushina A."/>
            <person name="Stielow B."/>
            <person name="Teixiera M."/>
            <person name="Abouelleil A."/>
            <person name="Chapman S.B."/>
            <person name="Priest M."/>
            <person name="Young S.K."/>
            <person name="Wortman J."/>
            <person name="Nusbaum C."/>
            <person name="Birren B."/>
        </authorList>
    </citation>
    <scope>NUCLEOTIDE SEQUENCE [LARGE SCALE GENOMIC DNA]</scope>
    <source>
        <strain evidence="1 2">CBS 650.93</strain>
    </source>
</reference>